<evidence type="ECO:0008006" key="3">
    <source>
        <dbReference type="Google" id="ProtNLM"/>
    </source>
</evidence>
<comment type="caution">
    <text evidence="1">The sequence shown here is derived from an EMBL/GenBank/DDBJ whole genome shotgun (WGS) entry which is preliminary data.</text>
</comment>
<organism evidence="1 2">
    <name type="scientific">Lachnoanaerobaculum saburreum DSM 3986</name>
    <dbReference type="NCBI Taxonomy" id="887325"/>
    <lineage>
        <taxon>Bacteria</taxon>
        <taxon>Bacillati</taxon>
        <taxon>Bacillota</taxon>
        <taxon>Clostridia</taxon>
        <taxon>Lachnospirales</taxon>
        <taxon>Lachnospiraceae</taxon>
        <taxon>Lachnoanaerobaculum</taxon>
    </lineage>
</organism>
<dbReference type="HOGENOM" id="CLU_1967777_0_0_9"/>
<dbReference type="InterPro" id="IPR037026">
    <property type="entry name" value="Vgr_OB-fold_dom_sf"/>
</dbReference>
<dbReference type="EMBL" id="AEPW01000001">
    <property type="protein sequence ID" value="EFU78067.1"/>
    <property type="molecule type" value="Genomic_DNA"/>
</dbReference>
<dbReference type="Proteomes" id="UP000003434">
    <property type="component" value="Unassembled WGS sequence"/>
</dbReference>
<name>E6LJD3_9FIRM</name>
<accession>E6LJD3</accession>
<dbReference type="Gene3D" id="2.40.50.230">
    <property type="entry name" value="Gp5 N-terminal domain"/>
    <property type="match status" value="1"/>
</dbReference>
<evidence type="ECO:0000313" key="1">
    <source>
        <dbReference type="EMBL" id="EFU78067.1"/>
    </source>
</evidence>
<gene>
    <name evidence="1" type="ORF">HMPREF0381_0068</name>
</gene>
<sequence length="127" mass="13342">MANSTYINDAIEQALLNVHTGFIAKIVSTSGDIATIQPLAMNKAVGGESSVPAIITACPVISSCGKYESFICQATGNECVKFKKVQAGDIVFCVCADRDISETRHGGMATPRLGHHEISFAVVIGVL</sequence>
<evidence type="ECO:0000313" key="2">
    <source>
        <dbReference type="Proteomes" id="UP000003434"/>
    </source>
</evidence>
<reference evidence="1 2" key="1">
    <citation type="submission" date="2010-12" db="EMBL/GenBank/DDBJ databases">
        <authorList>
            <person name="Muzny D."/>
            <person name="Qin X."/>
            <person name="Deng J."/>
            <person name="Jiang H."/>
            <person name="Liu Y."/>
            <person name="Qu J."/>
            <person name="Song X.-Z."/>
            <person name="Zhang L."/>
            <person name="Thornton R."/>
            <person name="Coyle M."/>
            <person name="Francisco L."/>
            <person name="Jackson L."/>
            <person name="Javaid M."/>
            <person name="Korchina V."/>
            <person name="Kovar C."/>
            <person name="Mata R."/>
            <person name="Mathew T."/>
            <person name="Ngo R."/>
            <person name="Nguyen L."/>
            <person name="Nguyen N."/>
            <person name="Okwuonu G."/>
            <person name="Ongeri F."/>
            <person name="Pham C."/>
            <person name="Simmons D."/>
            <person name="Wilczek-Boney K."/>
            <person name="Hale W."/>
            <person name="Jakkamsetti A."/>
            <person name="Pham P."/>
            <person name="Ruth R."/>
            <person name="San Lucas F."/>
            <person name="Warren J."/>
            <person name="Zhang J."/>
            <person name="Zhao Z."/>
            <person name="Zhou C."/>
            <person name="Zhu D."/>
            <person name="Lee S."/>
            <person name="Bess C."/>
            <person name="Blankenburg K."/>
            <person name="Forbes L."/>
            <person name="Fu Q."/>
            <person name="Gubbala S."/>
            <person name="Hirani K."/>
            <person name="Jayaseelan J.C."/>
            <person name="Lara F."/>
            <person name="Munidasa M."/>
            <person name="Palculict T."/>
            <person name="Patil S."/>
            <person name="Pu L.-L."/>
            <person name="Saada N."/>
            <person name="Tang L."/>
            <person name="Weissenberger G."/>
            <person name="Zhu Y."/>
            <person name="Hemphill L."/>
            <person name="Shang Y."/>
            <person name="Youmans B."/>
            <person name="Ayvaz T."/>
            <person name="Ross M."/>
            <person name="Santibanez J."/>
            <person name="Aqrawi P."/>
            <person name="Gross S."/>
            <person name="Joshi V."/>
            <person name="Fowler G."/>
            <person name="Nazareth L."/>
            <person name="Reid J."/>
            <person name="Worley K."/>
            <person name="Petrosino J."/>
            <person name="Highlander S."/>
            <person name="Gibbs R."/>
        </authorList>
    </citation>
    <scope>NUCLEOTIDE SEQUENCE [LARGE SCALE GENOMIC DNA]</scope>
    <source>
        <strain evidence="1 2">DSM 3986</strain>
    </source>
</reference>
<dbReference type="AlphaFoldDB" id="E6LJD3"/>
<protein>
    <recommendedName>
        <fullName evidence="3">Phage protein Gp138 N-terminal domain-containing protein</fullName>
    </recommendedName>
</protein>
<proteinExistence type="predicted"/>
<dbReference type="RefSeq" id="WP_008749841.1">
    <property type="nucleotide sequence ID" value="NZ_GL622296.1"/>
</dbReference>